<organism evidence="2 3">
    <name type="scientific">Mytilus galloprovincialis</name>
    <name type="common">Mediterranean mussel</name>
    <dbReference type="NCBI Taxonomy" id="29158"/>
    <lineage>
        <taxon>Eukaryota</taxon>
        <taxon>Metazoa</taxon>
        <taxon>Spiralia</taxon>
        <taxon>Lophotrochozoa</taxon>
        <taxon>Mollusca</taxon>
        <taxon>Bivalvia</taxon>
        <taxon>Autobranchia</taxon>
        <taxon>Pteriomorphia</taxon>
        <taxon>Mytilida</taxon>
        <taxon>Mytiloidea</taxon>
        <taxon>Mytilidae</taxon>
        <taxon>Mytilinae</taxon>
        <taxon>Mytilus</taxon>
    </lineage>
</organism>
<evidence type="ECO:0000256" key="1">
    <source>
        <dbReference type="SAM" id="MobiDB-lite"/>
    </source>
</evidence>
<accession>A0A8B6DRX0</accession>
<evidence type="ECO:0000313" key="3">
    <source>
        <dbReference type="Proteomes" id="UP000596742"/>
    </source>
</evidence>
<name>A0A8B6DRX0_MYTGA</name>
<protein>
    <submittedName>
        <fullName evidence="2">Uncharacterized protein</fullName>
    </submittedName>
</protein>
<proteinExistence type="predicted"/>
<gene>
    <name evidence="2" type="ORF">MGAL_10B024313</name>
</gene>
<sequence length="682" mass="78241">MPVSPAKYAKVVGGLIKNTTPRRRKALENEGIGSPSAKRNLKELFQSVREAHLDLLKGKTDLQKKRRKEFLSHFSTSLSQKPEFKKIFCMATGIRRKYLSEDYVKPKPKKRRKDATSKQTTDAVKLFFKNEFDAVNKTLCPKLEAERFHKRDCIDRKCAECGTSKLRNMFDGVMENEENQPDVKWKRWDIVKTLNHKTKKEITKRQEIEKTGPPTDLLEELLDELVFFLSPHLFEARWQQEQFAELNKNFPQNSIVLTIDFAENFSCFSQHEIQGAHWAKDSVTIHPCIALYRCPKDGHIVDECIDIVSNDLLHDNHAVHTFLLEVVNHLKQQQKIKLDHAFILSDGCAAQYKSRVPIMDVSCCSEDFGFTVERCFYGSRHGKNRCDGEAGVIKSKASRAIKNSEACIPDARSFLQCVKVLEKGAEKADGACNHNRRTILWVSSDDINRNRPDRNVKTVKGTRKLHSVLGIKRGVINTRRLSCFCSQCREKRYDRCLNTRYVEGWKEVRLKSFNRNIPVNEDDVGNAGDNVVHEDAADDDEDRPILEDADDDDRPILENADDEFDNDNGSPGIPDLQIEDINNISFDPNTSFSYIKDDDSVVQSQKYNVGDNVLIKHGSELLPAVISSTEEDTIWVQYYEKRHANWTLQDNKFTVQISDISKKLPPPDLVFSGSRYSFKFNI</sequence>
<feature type="compositionally biased region" description="Acidic residues" evidence="1">
    <location>
        <begin position="536"/>
        <end position="566"/>
    </location>
</feature>
<dbReference type="AlphaFoldDB" id="A0A8B6DRX0"/>
<comment type="caution">
    <text evidence="2">The sequence shown here is derived from an EMBL/GenBank/DDBJ whole genome shotgun (WGS) entry which is preliminary data.</text>
</comment>
<dbReference type="PANTHER" id="PTHR46601:SF1">
    <property type="entry name" value="ADF-H DOMAIN-CONTAINING PROTEIN"/>
    <property type="match status" value="1"/>
</dbReference>
<reference evidence="2" key="1">
    <citation type="submission" date="2018-11" db="EMBL/GenBank/DDBJ databases">
        <authorList>
            <person name="Alioto T."/>
            <person name="Alioto T."/>
        </authorList>
    </citation>
    <scope>NUCLEOTIDE SEQUENCE</scope>
</reference>
<dbReference type="OrthoDB" id="6162081at2759"/>
<dbReference type="EMBL" id="UYJE01003843">
    <property type="protein sequence ID" value="VDI22861.1"/>
    <property type="molecule type" value="Genomic_DNA"/>
</dbReference>
<feature type="region of interest" description="Disordered" evidence="1">
    <location>
        <begin position="521"/>
        <end position="569"/>
    </location>
</feature>
<dbReference type="Proteomes" id="UP000596742">
    <property type="component" value="Unassembled WGS sequence"/>
</dbReference>
<evidence type="ECO:0000313" key="2">
    <source>
        <dbReference type="EMBL" id="VDI22861.1"/>
    </source>
</evidence>
<keyword evidence="3" id="KW-1185">Reference proteome</keyword>
<dbReference type="PANTHER" id="PTHR46601">
    <property type="entry name" value="ULP_PROTEASE DOMAIN-CONTAINING PROTEIN"/>
    <property type="match status" value="1"/>
</dbReference>